<dbReference type="InterPro" id="IPR050194">
    <property type="entry name" value="Glycosyltransferase_grp1"/>
</dbReference>
<dbReference type="Proteomes" id="UP000043699">
    <property type="component" value="Unassembled WGS sequence"/>
</dbReference>
<dbReference type="RefSeq" id="WP_052650731.1">
    <property type="nucleotide sequence ID" value="NZ_CCXS01000001.1"/>
</dbReference>
<dbReference type="EMBL" id="CCXS01000001">
    <property type="protein sequence ID" value="CEG21991.1"/>
    <property type="molecule type" value="Genomic_DNA"/>
</dbReference>
<feature type="domain" description="Glycosyltransferase subfamily 4-like N-terminal" evidence="2">
    <location>
        <begin position="45"/>
        <end position="157"/>
    </location>
</feature>
<protein>
    <submittedName>
        <fullName evidence="3">D-inositol 3-phosphate glycosyltransferase</fullName>
    </submittedName>
</protein>
<dbReference type="InterPro" id="IPR028098">
    <property type="entry name" value="Glyco_trans_4-like_N"/>
</dbReference>
<dbReference type="STRING" id="1499687.BN1080_00911"/>
<dbReference type="PANTHER" id="PTHR45947:SF3">
    <property type="entry name" value="SULFOQUINOVOSYL TRANSFERASE SQD2"/>
    <property type="match status" value="1"/>
</dbReference>
<keyword evidence="3" id="KW-0808">Transferase</keyword>
<dbReference type="SUPFAM" id="SSF53756">
    <property type="entry name" value="UDP-Glycosyltransferase/glycogen phosphorylase"/>
    <property type="match status" value="1"/>
</dbReference>
<evidence type="ECO:0000313" key="4">
    <source>
        <dbReference type="Proteomes" id="UP000043699"/>
    </source>
</evidence>
<dbReference type="InterPro" id="IPR001296">
    <property type="entry name" value="Glyco_trans_1"/>
</dbReference>
<dbReference type="CDD" id="cd03801">
    <property type="entry name" value="GT4_PimA-like"/>
    <property type="match status" value="1"/>
</dbReference>
<reference evidence="3 4" key="1">
    <citation type="submission" date="2014-09" db="EMBL/GenBank/DDBJ databases">
        <authorList>
            <person name="Urmite Genomes Urmite Genomes"/>
        </authorList>
    </citation>
    <scope>NUCLEOTIDE SEQUENCE [LARGE SCALE GENOMIC DNA]</scope>
    <source>
        <strain evidence="3 4">ES2</strain>
    </source>
</reference>
<accession>A0A098EL39</accession>
<evidence type="ECO:0000259" key="1">
    <source>
        <dbReference type="Pfam" id="PF00534"/>
    </source>
</evidence>
<dbReference type="GO" id="GO:0016757">
    <property type="term" value="F:glycosyltransferase activity"/>
    <property type="evidence" value="ECO:0007669"/>
    <property type="project" value="InterPro"/>
</dbReference>
<dbReference type="Pfam" id="PF00534">
    <property type="entry name" value="Glycos_transf_1"/>
    <property type="match status" value="1"/>
</dbReference>
<evidence type="ECO:0000259" key="2">
    <source>
        <dbReference type="Pfam" id="PF13439"/>
    </source>
</evidence>
<dbReference type="Pfam" id="PF13439">
    <property type="entry name" value="Glyco_transf_4"/>
    <property type="match status" value="1"/>
</dbReference>
<proteinExistence type="predicted"/>
<dbReference type="OrthoDB" id="9797829at2"/>
<name>A0A098EL39_9BACL</name>
<sequence length="371" mass="41554">MKILLVSNMYPSEAFPSYGVFVQNTEAILKDEGFSIDRAVLTKKTGKAQKALGYAQHYANVVRKGMSGKYDAIYVHYAAHNALPLLVLKKLKPSVRIVTNVHGSDVVPEVASQEKFQPNVKKLLGQSTMIITPSHYYEKLVKEKYQVRTPIRIFPSGGVNAAVFYPNKENNAELMATYKLDPNFRYFGYVGRMDVGKGWDHLLNGFAAFLNEHPEEKAKTRLIMVGSGKDDAAFFELRKRLGLEESVVHFPLMKHADLAAIYNIIDLFIFPTTRKGESLGLVGLEAMACGTPILASRIGGILDYTKENENGWLFEPGNPQDLARGLAAYNKLSKEQKQQVGQAAYQTAQQYEQKTIQSKLSAIFHELRLKK</sequence>
<gene>
    <name evidence="3" type="primary">mshA_1</name>
    <name evidence="3" type="ORF">BN1080_00911</name>
</gene>
<keyword evidence="4" id="KW-1185">Reference proteome</keyword>
<organism evidence="3 4">
    <name type="scientific">Planococcus massiliensis</name>
    <dbReference type="NCBI Taxonomy" id="1499687"/>
    <lineage>
        <taxon>Bacteria</taxon>
        <taxon>Bacillati</taxon>
        <taxon>Bacillota</taxon>
        <taxon>Bacilli</taxon>
        <taxon>Bacillales</taxon>
        <taxon>Caryophanaceae</taxon>
        <taxon>Planococcus</taxon>
    </lineage>
</organism>
<dbReference type="Gene3D" id="3.40.50.2000">
    <property type="entry name" value="Glycogen Phosphorylase B"/>
    <property type="match status" value="2"/>
</dbReference>
<evidence type="ECO:0000313" key="3">
    <source>
        <dbReference type="EMBL" id="CEG21991.1"/>
    </source>
</evidence>
<feature type="domain" description="Glycosyl transferase family 1" evidence="1">
    <location>
        <begin position="175"/>
        <end position="346"/>
    </location>
</feature>
<dbReference type="PANTHER" id="PTHR45947">
    <property type="entry name" value="SULFOQUINOVOSYL TRANSFERASE SQD2"/>
    <property type="match status" value="1"/>
</dbReference>
<dbReference type="AlphaFoldDB" id="A0A098EL39"/>